<accession>A0AA96ET84</accession>
<proteinExistence type="predicted"/>
<feature type="domain" description="C2H2-type" evidence="1">
    <location>
        <begin position="43"/>
        <end position="67"/>
    </location>
</feature>
<protein>
    <submittedName>
        <fullName evidence="2">Zinc finger protein</fullName>
    </submittedName>
</protein>
<dbReference type="Gene3D" id="3.30.160.60">
    <property type="entry name" value="Classic Zinc Finger"/>
    <property type="match status" value="2"/>
</dbReference>
<sequence>MQDTLRCDICDVTSTTKSNFRKHLLTKKHLANLKGNPVRKTNYSCNTCNFHSDDKSHYEEHTSSKKHLKRSAKDTKCVCCDYATNDVSNFARHLQSKSHLKKFALANVSGEECIVSLEQRFFEEATNALSPYQIIPKEKGCGRRDDHIKMWDSPPLGKELFPFYEWMKKCASVAPFILSEKGEFCCSIKKGTHEYIMTKQRFFALVLSLSEKVHYFCKTKAREEFEWWLSKGYKELSGGYCGRRATKEGSNVEKSLYYGEHDLLEFYDLIIKHRDVVKNAKARLKKVSYGFFEYWLKDSELLSEISLCREKAAFRAIKNSEFIVERVDTQDRVFFEGEKFREDDCVYADVEFKISDDEYIHHLKCFRVSCGETVSDIAKCIFFAKEAEKSVLEQFKHSEIREYTAKYSGIIAKTENVLDSLRLSYFGIEPCVFIDEVSSTIRKLWK</sequence>
<dbReference type="Pfam" id="PF12874">
    <property type="entry name" value="zf-met"/>
    <property type="match status" value="1"/>
</dbReference>
<evidence type="ECO:0000313" key="2">
    <source>
        <dbReference type="EMBL" id="WNL50451.1"/>
    </source>
</evidence>
<gene>
    <name evidence="2" type="ORF">MarDSR_412</name>
</gene>
<dbReference type="SUPFAM" id="SSF57667">
    <property type="entry name" value="beta-beta-alpha zinc fingers"/>
    <property type="match status" value="1"/>
</dbReference>
<dbReference type="InterPro" id="IPR013087">
    <property type="entry name" value="Znf_C2H2_type"/>
</dbReference>
<dbReference type="InterPro" id="IPR036236">
    <property type="entry name" value="Znf_C2H2_sf"/>
</dbReference>
<name>A0AA96ET84_9VIRU</name>
<feature type="domain" description="C2H2-type" evidence="1">
    <location>
        <begin position="5"/>
        <end position="29"/>
    </location>
</feature>
<dbReference type="SMART" id="SM00355">
    <property type="entry name" value="ZnF_C2H2"/>
    <property type="match status" value="3"/>
</dbReference>
<feature type="domain" description="C2H2-type" evidence="1">
    <location>
        <begin position="75"/>
        <end position="99"/>
    </location>
</feature>
<dbReference type="EMBL" id="OR343189">
    <property type="protein sequence ID" value="WNL50451.1"/>
    <property type="molecule type" value="Genomic_DNA"/>
</dbReference>
<evidence type="ECO:0000259" key="1">
    <source>
        <dbReference type="SMART" id="SM00355"/>
    </source>
</evidence>
<reference evidence="2" key="1">
    <citation type="submission" date="2023-07" db="EMBL/GenBank/DDBJ databases">
        <authorList>
            <person name="Xia Y."/>
        </authorList>
    </citation>
    <scope>NUCLEOTIDE SEQUENCE</scope>
    <source>
        <strain evidence="2">E</strain>
    </source>
</reference>
<organism evidence="2">
    <name type="scientific">Marseillevirus sp</name>
    <dbReference type="NCBI Taxonomy" id="2809551"/>
    <lineage>
        <taxon>Viruses</taxon>
        <taxon>Varidnaviria</taxon>
        <taxon>Bamfordvirae</taxon>
        <taxon>Nucleocytoviricota</taxon>
        <taxon>Megaviricetes</taxon>
        <taxon>Pimascovirales</taxon>
        <taxon>Pimascovirales incertae sedis</taxon>
        <taxon>Marseilleviridae</taxon>
        <taxon>Marseillevirus</taxon>
    </lineage>
</organism>